<dbReference type="AlphaFoldDB" id="A0AAJ1QHJ9"/>
<dbReference type="PROSITE" id="PS51257">
    <property type="entry name" value="PROKAR_LIPOPROTEIN"/>
    <property type="match status" value="1"/>
</dbReference>
<reference evidence="1" key="2">
    <citation type="journal article" date="2022" name="Sci. Total Environ.">
        <title>Prevalence, transmission, and molecular epidemiology of tet(X)-positive bacteria among humans, animals, and environmental niches in China: An epidemiological, and genomic-based study.</title>
        <authorList>
            <person name="Dong N."/>
            <person name="Zeng Y."/>
            <person name="Cai C."/>
            <person name="Sun C."/>
            <person name="Lu J."/>
            <person name="Liu C."/>
            <person name="Zhou H."/>
            <person name="Sun Q."/>
            <person name="Shu L."/>
            <person name="Wang H."/>
            <person name="Wang Y."/>
            <person name="Wang S."/>
            <person name="Wu C."/>
            <person name="Chan E.W."/>
            <person name="Chen G."/>
            <person name="Shen Z."/>
            <person name="Chen S."/>
            <person name="Zhang R."/>
        </authorList>
    </citation>
    <scope>NUCLEOTIDE SEQUENCE</scope>
    <source>
        <strain evidence="1">R655-4</strain>
    </source>
</reference>
<organism evidence="1 2">
    <name type="scientific">Empedobacter brevis</name>
    <dbReference type="NCBI Taxonomy" id="247"/>
    <lineage>
        <taxon>Bacteria</taxon>
        <taxon>Pseudomonadati</taxon>
        <taxon>Bacteroidota</taxon>
        <taxon>Flavobacteriia</taxon>
        <taxon>Flavobacteriales</taxon>
        <taxon>Weeksellaceae</taxon>
        <taxon>Empedobacter</taxon>
    </lineage>
</organism>
<dbReference type="EMBL" id="JACAGJ010000012">
    <property type="protein sequence ID" value="MDM1074148.1"/>
    <property type="molecule type" value="Genomic_DNA"/>
</dbReference>
<comment type="caution">
    <text evidence="1">The sequence shown here is derived from an EMBL/GenBank/DDBJ whole genome shotgun (WGS) entry which is preliminary data.</text>
</comment>
<reference evidence="1" key="1">
    <citation type="submission" date="2020-06" db="EMBL/GenBank/DDBJ databases">
        <authorList>
            <person name="Dong N."/>
        </authorList>
    </citation>
    <scope>NUCLEOTIDE SEQUENCE</scope>
    <source>
        <strain evidence="1">R655-4</strain>
    </source>
</reference>
<evidence type="ECO:0000313" key="2">
    <source>
        <dbReference type="Proteomes" id="UP001170959"/>
    </source>
</evidence>
<name>A0AAJ1QHJ9_9FLAO</name>
<evidence type="ECO:0008006" key="3">
    <source>
        <dbReference type="Google" id="ProtNLM"/>
    </source>
</evidence>
<protein>
    <recommendedName>
        <fullName evidence="3">Lipoprotein</fullName>
    </recommendedName>
</protein>
<dbReference type="RefSeq" id="WP_159156193.1">
    <property type="nucleotide sequence ID" value="NZ_CP013210.1"/>
</dbReference>
<evidence type="ECO:0000313" key="1">
    <source>
        <dbReference type="EMBL" id="MDM1074148.1"/>
    </source>
</evidence>
<gene>
    <name evidence="1" type="ORF">HX001_16815</name>
</gene>
<proteinExistence type="predicted"/>
<sequence>MKNIILISCLLLVSSCLSKKSNDNEKVETIVGDSTPYLYDTIELQRNIIEKGDIYSYNRLEDVYEKPEDSLTYRLLKYSYIMADKYNYKEANYKIIRDITRRELKTNDLSLIGDLDDKNKNGVFTRLNQCVQQNDVDCLVILRDYYKKNNNKSEAEKIEKLLDSIMYKK</sequence>
<accession>A0AAJ1QHJ9</accession>
<dbReference type="Proteomes" id="UP001170959">
    <property type="component" value="Unassembled WGS sequence"/>
</dbReference>